<dbReference type="Pfam" id="PF04932">
    <property type="entry name" value="Wzy_C"/>
    <property type="match status" value="1"/>
</dbReference>
<feature type="transmembrane region" description="Helical" evidence="5">
    <location>
        <begin position="81"/>
        <end position="100"/>
    </location>
</feature>
<evidence type="ECO:0000256" key="1">
    <source>
        <dbReference type="ARBA" id="ARBA00004141"/>
    </source>
</evidence>
<gene>
    <name evidence="7" type="ordered locus">AciX9_0584</name>
</gene>
<feature type="domain" description="O-antigen ligase-related" evidence="6">
    <location>
        <begin position="202"/>
        <end position="335"/>
    </location>
</feature>
<reference evidence="8" key="1">
    <citation type="submission" date="2011-01" db="EMBL/GenBank/DDBJ databases">
        <title>Complete sequence of chromosome of Acidobacterium sp. MP5ACTX9.</title>
        <authorList>
            <consortium name="US DOE Joint Genome Institute"/>
            <person name="Lucas S."/>
            <person name="Copeland A."/>
            <person name="Lapidus A."/>
            <person name="Cheng J.-F."/>
            <person name="Goodwin L."/>
            <person name="Pitluck S."/>
            <person name="Teshima H."/>
            <person name="Detter J.C."/>
            <person name="Han C."/>
            <person name="Tapia R."/>
            <person name="Land M."/>
            <person name="Hauser L."/>
            <person name="Kyrpides N."/>
            <person name="Ivanova N."/>
            <person name="Ovchinnikova G."/>
            <person name="Pagani I."/>
            <person name="Rawat S.R."/>
            <person name="Mannisto M."/>
            <person name="Haggblom M.M."/>
            <person name="Woyke T."/>
        </authorList>
    </citation>
    <scope>NUCLEOTIDE SEQUENCE [LARGE SCALE GENOMIC DNA]</scope>
    <source>
        <strain evidence="8">MP5ACTX9</strain>
    </source>
</reference>
<feature type="transmembrane region" description="Helical" evidence="5">
    <location>
        <begin position="20"/>
        <end position="41"/>
    </location>
</feature>
<sequence>MISTLTNTQLTRVETGSSALSMAGFVGLYFGVRACLVFLFFQSEPQNGAILSILLNLGLLVVVAFYAAGPGKMNWGAAMRVWPFRFVLLYLGLSLASLAWTEAQSAAVAGGYWLALAADVALVLLVLKADPTAASSDSLLKGFVYGVGLLAVVAWLSPAQADLRIGDDDFLSPNVIGFECAMGTLLCQYLAPQGARWKWLGVALAVTLMRSLSKTSIIAFLVAESFYLLRTNALSRANKIAIVSGALFTAIVFSGFFMAYYTVYTNAGTQAETLTGRTSIWLVAGGLALEEPWLGHGFHSFHSVVPIFGTFQAWHAHNEWLQQFFSYGIAGVALVAALYISLFRQLRRHALDPLGGVFRALLLLVFVRSFVDTERFDISLPLWMITLVSLTLAQTQEAAI</sequence>
<evidence type="ECO:0000256" key="4">
    <source>
        <dbReference type="ARBA" id="ARBA00023136"/>
    </source>
</evidence>
<dbReference type="InterPro" id="IPR007016">
    <property type="entry name" value="O-antigen_ligase-rel_domated"/>
</dbReference>
<keyword evidence="2 5" id="KW-0812">Transmembrane</keyword>
<feature type="transmembrane region" description="Helical" evidence="5">
    <location>
        <begin position="324"/>
        <end position="342"/>
    </location>
</feature>
<dbReference type="STRING" id="1198114.AciX9_0584"/>
<comment type="subcellular location">
    <subcellularLocation>
        <location evidence="1">Membrane</location>
        <topology evidence="1">Multi-pass membrane protein</topology>
    </subcellularLocation>
</comment>
<dbReference type="PANTHER" id="PTHR37422">
    <property type="entry name" value="TEICHURONIC ACID BIOSYNTHESIS PROTEIN TUAE"/>
    <property type="match status" value="1"/>
</dbReference>
<keyword evidence="4 5" id="KW-0472">Membrane</keyword>
<evidence type="ECO:0000256" key="2">
    <source>
        <dbReference type="ARBA" id="ARBA00022692"/>
    </source>
</evidence>
<feature type="transmembrane region" description="Helical" evidence="5">
    <location>
        <begin position="139"/>
        <end position="158"/>
    </location>
</feature>
<dbReference type="GO" id="GO:0016020">
    <property type="term" value="C:membrane"/>
    <property type="evidence" value="ECO:0007669"/>
    <property type="project" value="UniProtKB-SubCell"/>
</dbReference>
<accession>E8WZ53</accession>
<dbReference type="HOGENOM" id="CLU_701663_0_0_0"/>
<protein>
    <submittedName>
        <fullName evidence="7">O-antigen polymerase</fullName>
    </submittedName>
</protein>
<organism evidence="8">
    <name type="scientific">Granulicella tundricola (strain ATCC BAA-1859 / DSM 23138 / MP5ACTX9)</name>
    <dbReference type="NCBI Taxonomy" id="1198114"/>
    <lineage>
        <taxon>Bacteria</taxon>
        <taxon>Pseudomonadati</taxon>
        <taxon>Acidobacteriota</taxon>
        <taxon>Terriglobia</taxon>
        <taxon>Terriglobales</taxon>
        <taxon>Acidobacteriaceae</taxon>
        <taxon>Granulicella</taxon>
    </lineage>
</organism>
<feature type="transmembrane region" description="Helical" evidence="5">
    <location>
        <begin position="48"/>
        <end position="69"/>
    </location>
</feature>
<dbReference type="AlphaFoldDB" id="E8WZ53"/>
<evidence type="ECO:0000259" key="6">
    <source>
        <dbReference type="Pfam" id="PF04932"/>
    </source>
</evidence>
<dbReference type="PaxDb" id="1198114-AciX9_0584"/>
<feature type="transmembrane region" description="Helical" evidence="5">
    <location>
        <begin position="107"/>
        <end position="127"/>
    </location>
</feature>
<dbReference type="eggNOG" id="COG3307">
    <property type="taxonomic scope" value="Bacteria"/>
</dbReference>
<keyword evidence="8" id="KW-1185">Reference proteome</keyword>
<evidence type="ECO:0000313" key="8">
    <source>
        <dbReference type="Proteomes" id="UP000000343"/>
    </source>
</evidence>
<dbReference type="InterPro" id="IPR051533">
    <property type="entry name" value="WaaL-like"/>
</dbReference>
<dbReference type="PANTHER" id="PTHR37422:SF21">
    <property type="entry name" value="EXOQ-LIKE PROTEIN"/>
    <property type="match status" value="1"/>
</dbReference>
<dbReference type="Proteomes" id="UP000000343">
    <property type="component" value="Chromosome"/>
</dbReference>
<dbReference type="KEGG" id="acm:AciX9_0584"/>
<evidence type="ECO:0000256" key="5">
    <source>
        <dbReference type="SAM" id="Phobius"/>
    </source>
</evidence>
<feature type="transmembrane region" description="Helical" evidence="5">
    <location>
        <begin position="241"/>
        <end position="263"/>
    </location>
</feature>
<dbReference type="EMBL" id="CP002480">
    <property type="protein sequence ID" value="ADW67655.1"/>
    <property type="molecule type" value="Genomic_DNA"/>
</dbReference>
<name>E8WZ53_GRATM</name>
<dbReference type="OrthoDB" id="4391260at2"/>
<evidence type="ECO:0000256" key="3">
    <source>
        <dbReference type="ARBA" id="ARBA00022989"/>
    </source>
</evidence>
<dbReference type="RefSeq" id="WP_013578983.1">
    <property type="nucleotide sequence ID" value="NC_015064.1"/>
</dbReference>
<feature type="transmembrane region" description="Helical" evidence="5">
    <location>
        <begin position="211"/>
        <end position="229"/>
    </location>
</feature>
<proteinExistence type="predicted"/>
<evidence type="ECO:0000313" key="7">
    <source>
        <dbReference type="EMBL" id="ADW67655.1"/>
    </source>
</evidence>
<keyword evidence="3 5" id="KW-1133">Transmembrane helix</keyword>